<name>A0ACA9RAQ2_9GLOM</name>
<comment type="caution">
    <text evidence="1">The sequence shown here is derived from an EMBL/GenBank/DDBJ whole genome shotgun (WGS) entry which is preliminary data.</text>
</comment>
<proteinExistence type="predicted"/>
<keyword evidence="2" id="KW-1185">Reference proteome</keyword>
<organism evidence="1 2">
    <name type="scientific">Racocetra persica</name>
    <dbReference type="NCBI Taxonomy" id="160502"/>
    <lineage>
        <taxon>Eukaryota</taxon>
        <taxon>Fungi</taxon>
        <taxon>Fungi incertae sedis</taxon>
        <taxon>Mucoromycota</taxon>
        <taxon>Glomeromycotina</taxon>
        <taxon>Glomeromycetes</taxon>
        <taxon>Diversisporales</taxon>
        <taxon>Gigasporaceae</taxon>
        <taxon>Racocetra</taxon>
    </lineage>
</organism>
<evidence type="ECO:0000313" key="2">
    <source>
        <dbReference type="Proteomes" id="UP000789920"/>
    </source>
</evidence>
<gene>
    <name evidence="1" type="ORF">RPERSI_LOCUS18003</name>
</gene>
<feature type="non-terminal residue" evidence="1">
    <location>
        <position position="1"/>
    </location>
</feature>
<dbReference type="Proteomes" id="UP000789920">
    <property type="component" value="Unassembled WGS sequence"/>
</dbReference>
<evidence type="ECO:0000313" key="1">
    <source>
        <dbReference type="EMBL" id="CAG8783905.1"/>
    </source>
</evidence>
<sequence length="102" mass="11876">NYNQCKEENTIDKLWLTVENKMPILKERNVNKETNCIQLVSCRGIHINNVGNKRNYKNKNPEIPEVLTKKASISIGNNSSFLENNQREKHHKEDEEIISLEA</sequence>
<accession>A0ACA9RAQ2</accession>
<protein>
    <submittedName>
        <fullName evidence="1">863_t:CDS:1</fullName>
    </submittedName>
</protein>
<reference evidence="1" key="1">
    <citation type="submission" date="2021-06" db="EMBL/GenBank/DDBJ databases">
        <authorList>
            <person name="Kallberg Y."/>
            <person name="Tangrot J."/>
            <person name="Rosling A."/>
        </authorList>
    </citation>
    <scope>NUCLEOTIDE SEQUENCE</scope>
    <source>
        <strain evidence="1">MA461A</strain>
    </source>
</reference>
<dbReference type="EMBL" id="CAJVQC010046965">
    <property type="protein sequence ID" value="CAG8783905.1"/>
    <property type="molecule type" value="Genomic_DNA"/>
</dbReference>